<dbReference type="Gene3D" id="2.60.40.4070">
    <property type="match status" value="1"/>
</dbReference>
<dbReference type="InterPro" id="IPR015943">
    <property type="entry name" value="WD40/YVTN_repeat-like_dom_sf"/>
</dbReference>
<evidence type="ECO:0000259" key="1">
    <source>
        <dbReference type="Pfam" id="PF18962"/>
    </source>
</evidence>
<accession>A0A832G7R6</accession>
<proteinExistence type="predicted"/>
<dbReference type="InterPro" id="IPR026444">
    <property type="entry name" value="Secre_tail"/>
</dbReference>
<protein>
    <submittedName>
        <fullName evidence="2">T9SS type A sorting domain-containing protein</fullName>
    </submittedName>
</protein>
<gene>
    <name evidence="2" type="ORF">ENS56_12430</name>
</gene>
<name>A0A832G7R6_9BACT</name>
<dbReference type="Pfam" id="PF18962">
    <property type="entry name" value="Por_Secre_tail"/>
    <property type="match status" value="1"/>
</dbReference>
<feature type="domain" description="Secretion system C-terminal sorting" evidence="1">
    <location>
        <begin position="267"/>
        <end position="348"/>
    </location>
</feature>
<comment type="caution">
    <text evidence="2">The sequence shown here is derived from an EMBL/GenBank/DDBJ whole genome shotgun (WGS) entry which is preliminary data.</text>
</comment>
<dbReference type="EMBL" id="DSVI01000019">
    <property type="protein sequence ID" value="HGT48836.1"/>
    <property type="molecule type" value="Genomic_DNA"/>
</dbReference>
<reference evidence="2" key="1">
    <citation type="journal article" date="2020" name="mSystems">
        <title>Genome- and Community-Level Interaction Insights into Carbon Utilization and Element Cycling Functions of Hydrothermarchaeota in Hydrothermal Sediment.</title>
        <authorList>
            <person name="Zhou Z."/>
            <person name="Liu Y."/>
            <person name="Xu W."/>
            <person name="Pan J."/>
            <person name="Luo Z.H."/>
            <person name="Li M."/>
        </authorList>
    </citation>
    <scope>NUCLEOTIDE SEQUENCE [LARGE SCALE GENOMIC DNA]</scope>
    <source>
        <strain evidence="2">SpSt-500</strain>
    </source>
</reference>
<evidence type="ECO:0000313" key="2">
    <source>
        <dbReference type="EMBL" id="HGT48836.1"/>
    </source>
</evidence>
<organism evidence="2">
    <name type="scientific">Ignavibacterium album</name>
    <dbReference type="NCBI Taxonomy" id="591197"/>
    <lineage>
        <taxon>Bacteria</taxon>
        <taxon>Pseudomonadati</taxon>
        <taxon>Ignavibacteriota</taxon>
        <taxon>Ignavibacteria</taxon>
        <taxon>Ignavibacteriales</taxon>
        <taxon>Ignavibacteriaceae</taxon>
        <taxon>Ignavibacterium</taxon>
    </lineage>
</organism>
<sequence>MLFGTAANGVYILDNGNWDSLNTSNSLIPDNYVFKITVDLINRYWIGIPNYGIATYYNGSWTLFHDQNSFQGIGDFNFIEVDSSNKIWVGTDFFGLYYYDGNNWIKAISGQFSGGPSQLFTSLSVDSENRKWVTINLQGGGSKIAASLTDTSFVYYDSTNWGFQFTLFSYNGVVIDQNNIKYFGTTNGLLIYNDENWQFIDSSNSPVPSNWFKEGLSDSRNNKIYILSSFQPYQNYGLIFYNQDSVIVTSAEHNSLTINNFYLSQNYPNPFNPITKIKFSIPKSELVQIRVYDILGKEVKTLLNEYKQAGTYEIEFSTGSFGDASNLSSGVYFYRMISGSYSETKKMILLR</sequence>
<dbReference type="NCBIfam" id="TIGR04183">
    <property type="entry name" value="Por_Secre_tail"/>
    <property type="match status" value="1"/>
</dbReference>
<dbReference type="AlphaFoldDB" id="A0A832G7R6"/>
<dbReference type="Gene3D" id="2.130.10.10">
    <property type="entry name" value="YVTN repeat-like/Quinoprotein amine dehydrogenase"/>
    <property type="match status" value="1"/>
</dbReference>